<sequence>MFHAFASALLPQQTTSIPFLQRRNLKAEGMKRVLLILSGREQGNMQLVEDVIDNICELIYERTAPRLQIYTPTIFVHPASIPPRFGKCPLLKQISHELRRAIFAELLPAKDVVIQPVCQEGDKVKRDLTRKPKHNKTSNLLCLNRQVKDEMTSCVYAERIFAIHVHEGITTGGIEFLDSGRQPLQYKENAGNGDDRFARFDDGSEFDIHKLKKIEITIFPATEKARHAALNTYYMNYALARMLERGGKDGRVVSLTINFASQPEGHAQAQKNRRGIMRCEHWWWDPESDKPRSTSINNVTDVELALQPFAILTHVHNVSINLPSKVKTHPALVKFVEDLKHSMQSKQLGGTLGPRDGLEFQAEVLRTELYEYICSLKWGGKGQKLADMNEEDMYDETDPASNFDDDTDSNKHGRSFSSQNLSGGMDKRAKRFDEDEDEDDDEDGLDMQTALMEGFETKKKSSDTKVTRKSAYAPSSCLSDSPPRSTRSETFDFDCKNTGRKLGSIPGMDASQRAGDPIRSLGLASEIRRRTEMALKVEVDAARSRGPPIDSAVTGTFPTSHDSSSSPYSGGSQTLSSYDASPPGSHGKLGDAQSEEHTLHGNGLLQDLSSQRLQRRPPPPQHGHRRDRQHQRQHRSSLPSSYTFANHNTQPNNGLIDLTGDDDADLSDTPPQDSTRAHCRRSTNSDATPTGHVSRIPRYVPGATASTFIAMPPQLVQGQRNANGSQYTNGSAWGTLDLPRPGPLRGPAPESPSDDEGGGDDNPV</sequence>
<feature type="compositionally biased region" description="Pro residues" evidence="1">
    <location>
        <begin position="740"/>
        <end position="750"/>
    </location>
</feature>
<evidence type="ECO:0000256" key="1">
    <source>
        <dbReference type="SAM" id="MobiDB-lite"/>
    </source>
</evidence>
<reference evidence="2 3" key="1">
    <citation type="submission" date="2016-10" db="EMBL/GenBank/DDBJ databases">
        <authorList>
            <person name="Varghese N."/>
        </authorList>
    </citation>
    <scope>NUCLEOTIDE SEQUENCE [LARGE SCALE GENOMIC DNA]</scope>
</reference>
<protein>
    <submittedName>
        <fullName evidence="2">Uncharacterized protein</fullName>
    </submittedName>
</protein>
<gene>
    <name evidence="2" type="ORF">ZT1A5_G4868</name>
</gene>
<feature type="compositionally biased region" description="Basic and acidic residues" evidence="1">
    <location>
        <begin position="455"/>
        <end position="466"/>
    </location>
</feature>
<feature type="compositionally biased region" description="Polar residues" evidence="1">
    <location>
        <begin position="716"/>
        <end position="732"/>
    </location>
</feature>
<name>A0A1Y6LJ33_ZYMTR</name>
<organism evidence="2 3">
    <name type="scientific">Zymoseptoria tritici ST99CH_1A5</name>
    <dbReference type="NCBI Taxonomy" id="1276529"/>
    <lineage>
        <taxon>Eukaryota</taxon>
        <taxon>Fungi</taxon>
        <taxon>Dikarya</taxon>
        <taxon>Ascomycota</taxon>
        <taxon>Pezizomycotina</taxon>
        <taxon>Dothideomycetes</taxon>
        <taxon>Dothideomycetidae</taxon>
        <taxon>Mycosphaerellales</taxon>
        <taxon>Mycosphaerellaceae</taxon>
        <taxon>Zymoseptoria</taxon>
    </lineage>
</organism>
<proteinExistence type="predicted"/>
<dbReference type="AlphaFoldDB" id="A0A1Y6LJ33"/>
<evidence type="ECO:0000313" key="2">
    <source>
        <dbReference type="EMBL" id="SMY23428.1"/>
    </source>
</evidence>
<feature type="compositionally biased region" description="Acidic residues" evidence="1">
    <location>
        <begin position="752"/>
        <end position="764"/>
    </location>
</feature>
<accession>A0A1Y6LJ33</accession>
<feature type="compositionally biased region" description="Polar residues" evidence="1">
    <location>
        <begin position="642"/>
        <end position="653"/>
    </location>
</feature>
<evidence type="ECO:0000313" key="3">
    <source>
        <dbReference type="Proteomes" id="UP000215453"/>
    </source>
</evidence>
<feature type="region of interest" description="Disordered" evidence="1">
    <location>
        <begin position="394"/>
        <end position="492"/>
    </location>
</feature>
<feature type="region of interest" description="Disordered" evidence="1">
    <location>
        <begin position="538"/>
        <end position="697"/>
    </location>
</feature>
<dbReference type="Proteomes" id="UP000215453">
    <property type="component" value="Chromosome 4"/>
</dbReference>
<dbReference type="EMBL" id="LT882679">
    <property type="protein sequence ID" value="SMY23428.1"/>
    <property type="molecule type" value="Genomic_DNA"/>
</dbReference>
<feature type="compositionally biased region" description="Acidic residues" evidence="1">
    <location>
        <begin position="394"/>
        <end position="407"/>
    </location>
</feature>
<feature type="compositionally biased region" description="Basic residues" evidence="1">
    <location>
        <begin position="622"/>
        <end position="635"/>
    </location>
</feature>
<feature type="region of interest" description="Disordered" evidence="1">
    <location>
        <begin position="716"/>
        <end position="764"/>
    </location>
</feature>
<feature type="compositionally biased region" description="Acidic residues" evidence="1">
    <location>
        <begin position="434"/>
        <end position="445"/>
    </location>
</feature>
<feature type="compositionally biased region" description="Polar residues" evidence="1">
    <location>
        <begin position="476"/>
        <end position="485"/>
    </location>
</feature>
<feature type="compositionally biased region" description="Low complexity" evidence="1">
    <location>
        <begin position="560"/>
        <end position="577"/>
    </location>
</feature>